<dbReference type="PANTHER" id="PTHR35742:SF1">
    <property type="entry name" value="THYLAKOID LUMENAL 16.5 KDA PROTEIN, CHLOROPLASTIC"/>
    <property type="match status" value="1"/>
</dbReference>
<reference evidence="2 3" key="1">
    <citation type="submission" date="2024-09" db="EMBL/GenBank/DDBJ databases">
        <title>Chromosome-scale assembly of Riccia fluitans.</title>
        <authorList>
            <person name="Paukszto L."/>
            <person name="Sawicki J."/>
            <person name="Karawczyk K."/>
            <person name="Piernik-Szablinska J."/>
            <person name="Szczecinska M."/>
            <person name="Mazdziarz M."/>
        </authorList>
    </citation>
    <scope>NUCLEOTIDE SEQUENCE [LARGE SCALE GENOMIC DNA]</scope>
    <source>
        <strain evidence="2">Rf_01</strain>
        <tissue evidence="2">Aerial parts of the thallus</tissue>
    </source>
</reference>
<protein>
    <recommendedName>
        <fullName evidence="1">Maintenance of Photosystem II under High light 2 C-terminal domain-containing protein</fullName>
    </recommendedName>
</protein>
<evidence type="ECO:0000313" key="2">
    <source>
        <dbReference type="EMBL" id="KAL2612528.1"/>
    </source>
</evidence>
<dbReference type="AlphaFoldDB" id="A0ABD1XV39"/>
<organism evidence="2 3">
    <name type="scientific">Riccia fluitans</name>
    <dbReference type="NCBI Taxonomy" id="41844"/>
    <lineage>
        <taxon>Eukaryota</taxon>
        <taxon>Viridiplantae</taxon>
        <taxon>Streptophyta</taxon>
        <taxon>Embryophyta</taxon>
        <taxon>Marchantiophyta</taxon>
        <taxon>Marchantiopsida</taxon>
        <taxon>Marchantiidae</taxon>
        <taxon>Marchantiales</taxon>
        <taxon>Ricciaceae</taxon>
        <taxon>Riccia</taxon>
    </lineage>
</organism>
<name>A0ABD1XV39_9MARC</name>
<keyword evidence="3" id="KW-1185">Reference proteome</keyword>
<feature type="domain" description="Maintenance of Photosystem II under High light 2 C-terminal" evidence="1">
    <location>
        <begin position="118"/>
        <end position="220"/>
    </location>
</feature>
<evidence type="ECO:0000313" key="3">
    <source>
        <dbReference type="Proteomes" id="UP001605036"/>
    </source>
</evidence>
<dbReference type="InterPro" id="IPR049072">
    <property type="entry name" value="MPH2_C"/>
</dbReference>
<dbReference type="Pfam" id="PF20675">
    <property type="entry name" value="MPH2"/>
    <property type="match status" value="1"/>
</dbReference>
<evidence type="ECO:0000259" key="1">
    <source>
        <dbReference type="Pfam" id="PF20675"/>
    </source>
</evidence>
<dbReference type="PANTHER" id="PTHR35742">
    <property type="entry name" value="THYLAKOID LUMENAL 16.5 KDA PROTEIN, CHLOROPLASTIC"/>
    <property type="match status" value="1"/>
</dbReference>
<accession>A0ABD1XV39</accession>
<dbReference type="InterPro" id="IPR038862">
    <property type="entry name" value="MPH2"/>
</dbReference>
<sequence>MASALSSLVAIPSSCLLATNSVPLTGSSSRRNVALAVRCEISESVSVSSQAAEEKWTSTRRDVMGSTAALLSAFIAAPAFALLEADEDDALLEKVKSDRQKRIQKRESVASYKKEAECVQKAVYELSKTGQALDSADFSTASAVLGSSSWILDVKAALSTVSKSPEEQGEADTFSTALASLQSAVSKKDTEASKSAFVTSASALEKWSSLTGFSEQIKGL</sequence>
<proteinExistence type="predicted"/>
<comment type="caution">
    <text evidence="2">The sequence shown here is derived from an EMBL/GenBank/DDBJ whole genome shotgun (WGS) entry which is preliminary data.</text>
</comment>
<gene>
    <name evidence="2" type="ORF">R1flu_024220</name>
</gene>
<dbReference type="Proteomes" id="UP001605036">
    <property type="component" value="Unassembled WGS sequence"/>
</dbReference>
<dbReference type="EMBL" id="JBHFFA010000007">
    <property type="protein sequence ID" value="KAL2612528.1"/>
    <property type="molecule type" value="Genomic_DNA"/>
</dbReference>